<dbReference type="Proteomes" id="UP000562982">
    <property type="component" value="Unassembled WGS sequence"/>
</dbReference>
<evidence type="ECO:0008006" key="3">
    <source>
        <dbReference type="Google" id="ProtNLM"/>
    </source>
</evidence>
<evidence type="ECO:0000313" key="2">
    <source>
        <dbReference type="Proteomes" id="UP000562982"/>
    </source>
</evidence>
<sequence length="81" mass="8446">MPTAPAVPTPPLVVSEPEAARLVGLGIRTMQQLRADGAGPPFVKLTSRRIGYSMTGLQDWIASRSARSTSDATVRLIGGAA</sequence>
<dbReference type="EMBL" id="JABEQI010000001">
    <property type="protein sequence ID" value="MBB2184841.1"/>
    <property type="molecule type" value="Genomic_DNA"/>
</dbReference>
<evidence type="ECO:0000313" key="1">
    <source>
        <dbReference type="EMBL" id="MBB2184841.1"/>
    </source>
</evidence>
<dbReference type="AlphaFoldDB" id="A0A7W4JHE3"/>
<comment type="caution">
    <text evidence="1">The sequence shown here is derived from an EMBL/GenBank/DDBJ whole genome shotgun (WGS) entry which is preliminary data.</text>
</comment>
<name>A0A7W4JHE3_GLULI</name>
<protein>
    <recommendedName>
        <fullName evidence="3">AlpA family transcriptional regulator</fullName>
    </recommendedName>
</protein>
<organism evidence="1 2">
    <name type="scientific">Gluconacetobacter liquefaciens</name>
    <name type="common">Acetobacter liquefaciens</name>
    <dbReference type="NCBI Taxonomy" id="89584"/>
    <lineage>
        <taxon>Bacteria</taxon>
        <taxon>Pseudomonadati</taxon>
        <taxon>Pseudomonadota</taxon>
        <taxon>Alphaproteobacteria</taxon>
        <taxon>Acetobacterales</taxon>
        <taxon>Acetobacteraceae</taxon>
        <taxon>Gluconacetobacter</taxon>
    </lineage>
</organism>
<proteinExistence type="predicted"/>
<reference evidence="1 2" key="1">
    <citation type="submission" date="2020-04" db="EMBL/GenBank/DDBJ databases">
        <title>Description of novel Gluconacetobacter.</title>
        <authorList>
            <person name="Sombolestani A."/>
        </authorList>
    </citation>
    <scope>NUCLEOTIDE SEQUENCE [LARGE SCALE GENOMIC DNA]</scope>
    <source>
        <strain evidence="1 2">LMG 1382</strain>
    </source>
</reference>
<accession>A0A7W4JHE3</accession>
<gene>
    <name evidence="1" type="ORF">HLH32_00270</name>
</gene>
<dbReference type="InterPro" id="IPR009061">
    <property type="entry name" value="DNA-bd_dom_put_sf"/>
</dbReference>
<dbReference type="SUPFAM" id="SSF46955">
    <property type="entry name" value="Putative DNA-binding domain"/>
    <property type="match status" value="1"/>
</dbReference>